<dbReference type="InterPro" id="IPR002657">
    <property type="entry name" value="BilAc:Na_symport/Acr3"/>
</dbReference>
<dbReference type="EMBL" id="QUOT01000001">
    <property type="protein sequence ID" value="REL30822.1"/>
    <property type="molecule type" value="Genomic_DNA"/>
</dbReference>
<evidence type="ECO:0000256" key="2">
    <source>
        <dbReference type="ARBA" id="ARBA00022692"/>
    </source>
</evidence>
<accession>A0A3E0U4C2</accession>
<dbReference type="Proteomes" id="UP000256899">
    <property type="component" value="Unassembled WGS sequence"/>
</dbReference>
<feature type="transmembrane region" description="Helical" evidence="5">
    <location>
        <begin position="136"/>
        <end position="157"/>
    </location>
</feature>
<evidence type="ECO:0000313" key="6">
    <source>
        <dbReference type="EMBL" id="REL30822.1"/>
    </source>
</evidence>
<keyword evidence="4 5" id="KW-0472">Membrane</keyword>
<evidence type="ECO:0000256" key="3">
    <source>
        <dbReference type="ARBA" id="ARBA00022989"/>
    </source>
</evidence>
<keyword evidence="3 5" id="KW-1133">Transmembrane helix</keyword>
<comment type="subcellular location">
    <subcellularLocation>
        <location evidence="1">Membrane</location>
        <topology evidence="1">Multi-pass membrane protein</topology>
    </subcellularLocation>
</comment>
<evidence type="ECO:0000256" key="4">
    <source>
        <dbReference type="ARBA" id="ARBA00023136"/>
    </source>
</evidence>
<feature type="transmembrane region" description="Helical" evidence="5">
    <location>
        <begin position="6"/>
        <end position="26"/>
    </location>
</feature>
<feature type="transmembrane region" description="Helical" evidence="5">
    <location>
        <begin position="195"/>
        <end position="221"/>
    </location>
</feature>
<dbReference type="RefSeq" id="WP_116015285.1">
    <property type="nucleotide sequence ID" value="NZ_QUOT01000001.1"/>
</dbReference>
<keyword evidence="7" id="KW-1185">Reference proteome</keyword>
<comment type="caution">
    <text evidence="6">The sequence shown here is derived from an EMBL/GenBank/DDBJ whole genome shotgun (WGS) entry which is preliminary data.</text>
</comment>
<keyword evidence="2 5" id="KW-0812">Transmembrane</keyword>
<feature type="transmembrane region" description="Helical" evidence="5">
    <location>
        <begin position="260"/>
        <end position="282"/>
    </location>
</feature>
<dbReference type="AlphaFoldDB" id="A0A3E0U4C2"/>
<name>A0A3E0U4C2_9GAMM</name>
<proteinExistence type="predicted"/>
<feature type="transmembrane region" description="Helical" evidence="5">
    <location>
        <begin position="94"/>
        <end position="116"/>
    </location>
</feature>
<evidence type="ECO:0000313" key="7">
    <source>
        <dbReference type="Proteomes" id="UP000256899"/>
    </source>
</evidence>
<organism evidence="6 7">
    <name type="scientific">Thalassotalea euphylliae</name>
    <dbReference type="NCBI Taxonomy" id="1655234"/>
    <lineage>
        <taxon>Bacteria</taxon>
        <taxon>Pseudomonadati</taxon>
        <taxon>Pseudomonadota</taxon>
        <taxon>Gammaproteobacteria</taxon>
        <taxon>Alteromonadales</taxon>
        <taxon>Colwelliaceae</taxon>
        <taxon>Thalassotalea</taxon>
    </lineage>
</organism>
<dbReference type="GO" id="GO:0016020">
    <property type="term" value="C:membrane"/>
    <property type="evidence" value="ECO:0007669"/>
    <property type="project" value="UniProtKB-SubCell"/>
</dbReference>
<feature type="transmembrane region" description="Helical" evidence="5">
    <location>
        <begin position="67"/>
        <end position="87"/>
    </location>
</feature>
<evidence type="ECO:0000256" key="5">
    <source>
        <dbReference type="SAM" id="Phobius"/>
    </source>
</evidence>
<gene>
    <name evidence="6" type="ORF">DXX94_08880</name>
</gene>
<evidence type="ECO:0000256" key="1">
    <source>
        <dbReference type="ARBA" id="ARBA00004141"/>
    </source>
</evidence>
<feature type="transmembrane region" description="Helical" evidence="5">
    <location>
        <begin position="169"/>
        <end position="189"/>
    </location>
</feature>
<dbReference type="Pfam" id="PF01758">
    <property type="entry name" value="SBF"/>
    <property type="match status" value="1"/>
</dbReference>
<feature type="transmembrane region" description="Helical" evidence="5">
    <location>
        <begin position="38"/>
        <end position="61"/>
    </location>
</feature>
<dbReference type="InterPro" id="IPR004710">
    <property type="entry name" value="Bilac:Na_transpt"/>
</dbReference>
<reference evidence="7" key="1">
    <citation type="submission" date="2018-08" db="EMBL/GenBank/DDBJ databases">
        <title>Thalassotalea euphylliae genome.</title>
        <authorList>
            <person name="Summers S."/>
            <person name="Rice S.A."/>
            <person name="Freckelton M.L."/>
            <person name="Nedved B.T."/>
            <person name="Hadfield M.G."/>
        </authorList>
    </citation>
    <scope>NUCLEOTIDE SEQUENCE [LARGE SCALE GENOMIC DNA]</scope>
    <source>
        <strain evidence="7">H3</strain>
    </source>
</reference>
<sequence length="300" mass="32224">MESAITFALLVAQGIIMFSLGIGLEVKDFKRVIERPYVFFVAMLSQVVLLPILAFGTAYLFDFPPVFAAGLMLLSFCPGGVTSNIISKLSKADVALSVSLTAVVSVLAFMTVPVLVAMSMKHFLGEEAVTFSLFDLAFVTFLITTTPVLLGVLIRHFKENIANAIQGGLEKTAIILWVIIVVLAIANSFERLVDSFAVIGGGLLFLPFIMMVIGIVVSRLFALNKKESKTLGIETSIQNGPLAIAIAATINDADLAITELALPAAVYSITMYFVALPFIFIFRNWGEENNVTGASAVASK</sequence>
<dbReference type="InterPro" id="IPR038770">
    <property type="entry name" value="Na+/solute_symporter_sf"/>
</dbReference>
<dbReference type="PANTHER" id="PTHR10361:SF24">
    <property type="entry name" value="P3 PROTEIN"/>
    <property type="match status" value="1"/>
</dbReference>
<dbReference type="PANTHER" id="PTHR10361">
    <property type="entry name" value="SODIUM-BILE ACID COTRANSPORTER"/>
    <property type="match status" value="1"/>
</dbReference>
<protein>
    <submittedName>
        <fullName evidence="6">Bile acid:sodium symporter family protein</fullName>
    </submittedName>
</protein>
<dbReference type="Gene3D" id="1.20.1530.20">
    <property type="match status" value="1"/>
</dbReference>